<feature type="region of interest" description="Disordered" evidence="2">
    <location>
        <begin position="1102"/>
        <end position="1248"/>
    </location>
</feature>
<organism evidence="3">
    <name type="scientific">Homalodisca liturata</name>
    <dbReference type="NCBI Taxonomy" id="320908"/>
    <lineage>
        <taxon>Eukaryota</taxon>
        <taxon>Metazoa</taxon>
        <taxon>Ecdysozoa</taxon>
        <taxon>Arthropoda</taxon>
        <taxon>Hexapoda</taxon>
        <taxon>Insecta</taxon>
        <taxon>Pterygota</taxon>
        <taxon>Neoptera</taxon>
        <taxon>Paraneoptera</taxon>
        <taxon>Hemiptera</taxon>
        <taxon>Auchenorrhyncha</taxon>
        <taxon>Membracoidea</taxon>
        <taxon>Cicadellidae</taxon>
        <taxon>Cicadellinae</taxon>
        <taxon>Proconiini</taxon>
        <taxon>Homalodisca</taxon>
    </lineage>
</organism>
<feature type="compositionally biased region" description="Basic and acidic residues" evidence="2">
    <location>
        <begin position="2112"/>
        <end position="2126"/>
    </location>
</feature>
<feature type="compositionally biased region" description="Basic and acidic residues" evidence="2">
    <location>
        <begin position="2704"/>
        <end position="2713"/>
    </location>
</feature>
<feature type="region of interest" description="Disordered" evidence="2">
    <location>
        <begin position="2893"/>
        <end position="3024"/>
    </location>
</feature>
<feature type="compositionally biased region" description="Basic and acidic residues" evidence="2">
    <location>
        <begin position="2606"/>
        <end position="2616"/>
    </location>
</feature>
<feature type="compositionally biased region" description="Polar residues" evidence="2">
    <location>
        <begin position="2158"/>
        <end position="2190"/>
    </location>
</feature>
<feature type="compositionally biased region" description="Basic residues" evidence="2">
    <location>
        <begin position="2132"/>
        <end position="2141"/>
    </location>
</feature>
<feature type="region of interest" description="Disordered" evidence="2">
    <location>
        <begin position="3321"/>
        <end position="3409"/>
    </location>
</feature>
<feature type="compositionally biased region" description="Basic and acidic residues" evidence="2">
    <location>
        <begin position="2010"/>
        <end position="2035"/>
    </location>
</feature>
<feature type="region of interest" description="Disordered" evidence="2">
    <location>
        <begin position="1440"/>
        <end position="1603"/>
    </location>
</feature>
<feature type="compositionally biased region" description="Basic and acidic residues" evidence="2">
    <location>
        <begin position="1901"/>
        <end position="1929"/>
    </location>
</feature>
<feature type="compositionally biased region" description="Polar residues" evidence="2">
    <location>
        <begin position="3143"/>
        <end position="3164"/>
    </location>
</feature>
<feature type="compositionally biased region" description="Polar residues" evidence="2">
    <location>
        <begin position="3358"/>
        <end position="3368"/>
    </location>
</feature>
<feature type="compositionally biased region" description="Polar residues" evidence="2">
    <location>
        <begin position="2893"/>
        <end position="2907"/>
    </location>
</feature>
<feature type="compositionally biased region" description="Basic and acidic residues" evidence="2">
    <location>
        <begin position="1780"/>
        <end position="1814"/>
    </location>
</feature>
<keyword evidence="1" id="KW-0175">Coiled coil</keyword>
<feature type="compositionally biased region" description="Basic and acidic residues" evidence="2">
    <location>
        <begin position="3399"/>
        <end position="3409"/>
    </location>
</feature>
<feature type="compositionally biased region" description="Polar residues" evidence="2">
    <location>
        <begin position="3586"/>
        <end position="3601"/>
    </location>
</feature>
<feature type="compositionally biased region" description="Polar residues" evidence="2">
    <location>
        <begin position="2084"/>
        <end position="2111"/>
    </location>
</feature>
<feature type="compositionally biased region" description="Basic and acidic residues" evidence="2">
    <location>
        <begin position="2332"/>
        <end position="2344"/>
    </location>
</feature>
<feature type="compositionally biased region" description="Basic and acidic residues" evidence="2">
    <location>
        <begin position="1017"/>
        <end position="1029"/>
    </location>
</feature>
<feature type="compositionally biased region" description="Basic and acidic residues" evidence="2">
    <location>
        <begin position="1660"/>
        <end position="1670"/>
    </location>
</feature>
<feature type="compositionally biased region" description="Polar residues" evidence="2">
    <location>
        <begin position="1638"/>
        <end position="1654"/>
    </location>
</feature>
<feature type="compositionally biased region" description="Basic and acidic residues" evidence="2">
    <location>
        <begin position="1146"/>
        <end position="1201"/>
    </location>
</feature>
<feature type="coiled-coil region" evidence="1">
    <location>
        <begin position="630"/>
        <end position="683"/>
    </location>
</feature>
<feature type="compositionally biased region" description="Basic and acidic residues" evidence="2">
    <location>
        <begin position="1535"/>
        <end position="1544"/>
    </location>
</feature>
<feature type="compositionally biased region" description="Basic and acidic residues" evidence="2">
    <location>
        <begin position="1106"/>
        <end position="1115"/>
    </location>
</feature>
<feature type="compositionally biased region" description="Polar residues" evidence="2">
    <location>
        <begin position="1469"/>
        <end position="1490"/>
    </location>
</feature>
<feature type="compositionally biased region" description="Basic and acidic residues" evidence="2">
    <location>
        <begin position="2203"/>
        <end position="2215"/>
    </location>
</feature>
<feature type="compositionally biased region" description="Basic and acidic residues" evidence="2">
    <location>
        <begin position="973"/>
        <end position="986"/>
    </location>
</feature>
<feature type="compositionally biased region" description="Basic and acidic residues" evidence="2">
    <location>
        <begin position="3562"/>
        <end position="3585"/>
    </location>
</feature>
<feature type="region of interest" description="Disordered" evidence="2">
    <location>
        <begin position="2262"/>
        <end position="2354"/>
    </location>
</feature>
<dbReference type="CDD" id="cd00176">
    <property type="entry name" value="SPEC"/>
    <property type="match status" value="1"/>
</dbReference>
<feature type="region of interest" description="Disordered" evidence="2">
    <location>
        <begin position="3849"/>
        <end position="3876"/>
    </location>
</feature>
<dbReference type="Gene3D" id="1.20.58.60">
    <property type="match status" value="3"/>
</dbReference>
<feature type="region of interest" description="Disordered" evidence="2">
    <location>
        <begin position="963"/>
        <end position="1029"/>
    </location>
</feature>
<proteinExistence type="predicted"/>
<feature type="compositionally biased region" description="Polar residues" evidence="2">
    <location>
        <begin position="1882"/>
        <end position="1899"/>
    </location>
</feature>
<dbReference type="SUPFAM" id="SSF46966">
    <property type="entry name" value="Spectrin repeat"/>
    <property type="match status" value="4"/>
</dbReference>
<feature type="compositionally biased region" description="Basic residues" evidence="2">
    <location>
        <begin position="2625"/>
        <end position="2634"/>
    </location>
</feature>
<dbReference type="SMART" id="SM00150">
    <property type="entry name" value="SPEC"/>
    <property type="match status" value="6"/>
</dbReference>
<feature type="region of interest" description="Disordered" evidence="2">
    <location>
        <begin position="3134"/>
        <end position="3252"/>
    </location>
</feature>
<feature type="compositionally biased region" description="Polar residues" evidence="2">
    <location>
        <begin position="1545"/>
        <end position="1556"/>
    </location>
</feature>
<feature type="region of interest" description="Disordered" evidence="2">
    <location>
        <begin position="3426"/>
        <end position="3609"/>
    </location>
</feature>
<feature type="compositionally biased region" description="Polar residues" evidence="2">
    <location>
        <begin position="3551"/>
        <end position="3561"/>
    </location>
</feature>
<feature type="compositionally biased region" description="Basic and acidic residues" evidence="2">
    <location>
        <begin position="993"/>
        <end position="1002"/>
    </location>
</feature>
<feature type="region of interest" description="Disordered" evidence="2">
    <location>
        <begin position="2599"/>
        <end position="2659"/>
    </location>
</feature>
<evidence type="ECO:0000256" key="2">
    <source>
        <dbReference type="SAM" id="MobiDB-lite"/>
    </source>
</evidence>
<feature type="compositionally biased region" description="Polar residues" evidence="2">
    <location>
        <begin position="3376"/>
        <end position="3392"/>
    </location>
</feature>
<feature type="compositionally biased region" description="Basic and acidic residues" evidence="2">
    <location>
        <begin position="1849"/>
        <end position="1865"/>
    </location>
</feature>
<feature type="compositionally biased region" description="Basic and acidic residues" evidence="2">
    <location>
        <begin position="1440"/>
        <end position="1452"/>
    </location>
</feature>
<feature type="compositionally biased region" description="Basic residues" evidence="2">
    <location>
        <begin position="3448"/>
        <end position="3458"/>
    </location>
</feature>
<feature type="compositionally biased region" description="Basic and acidic residues" evidence="2">
    <location>
        <begin position="1968"/>
        <end position="1979"/>
    </location>
</feature>
<feature type="compositionally biased region" description="Basic and acidic residues" evidence="2">
    <location>
        <begin position="2973"/>
        <end position="2996"/>
    </location>
</feature>
<feature type="compositionally biased region" description="Basic residues" evidence="2">
    <location>
        <begin position="2191"/>
        <end position="2202"/>
    </location>
</feature>
<protein>
    <recommendedName>
        <fullName evidence="4">KASH domain-containing protein</fullName>
    </recommendedName>
</protein>
<feature type="compositionally biased region" description="Basic and acidic residues" evidence="2">
    <location>
        <begin position="3327"/>
        <end position="3340"/>
    </location>
</feature>
<accession>A0A1B6JKL1</accession>
<feature type="compositionally biased region" description="Basic and acidic residues" evidence="2">
    <location>
        <begin position="1679"/>
        <end position="1696"/>
    </location>
</feature>
<feature type="region of interest" description="Disordered" evidence="2">
    <location>
        <begin position="2686"/>
        <end position="2713"/>
    </location>
</feature>
<dbReference type="EMBL" id="GECU01007885">
    <property type="protein sequence ID" value="JAS99821.1"/>
    <property type="molecule type" value="Transcribed_RNA"/>
</dbReference>
<dbReference type="GO" id="GO:0005737">
    <property type="term" value="C:cytoplasm"/>
    <property type="evidence" value="ECO:0007669"/>
    <property type="project" value="UniProtKB-ARBA"/>
</dbReference>
<feature type="compositionally biased region" description="Basic residues" evidence="2">
    <location>
        <begin position="2932"/>
        <end position="2945"/>
    </location>
</feature>
<feature type="compositionally biased region" description="Basic and acidic residues" evidence="2">
    <location>
        <begin position="1704"/>
        <end position="1720"/>
    </location>
</feature>
<feature type="compositionally biased region" description="Basic and acidic residues" evidence="2">
    <location>
        <begin position="2918"/>
        <end position="2931"/>
    </location>
</feature>
<feature type="compositionally biased region" description="Polar residues" evidence="2">
    <location>
        <begin position="3486"/>
        <end position="3495"/>
    </location>
</feature>
<evidence type="ECO:0000256" key="1">
    <source>
        <dbReference type="SAM" id="Coils"/>
    </source>
</evidence>
<feature type="compositionally biased region" description="Basic and acidic residues" evidence="2">
    <location>
        <begin position="3189"/>
        <end position="3206"/>
    </location>
</feature>
<evidence type="ECO:0000313" key="3">
    <source>
        <dbReference type="EMBL" id="JAS99821.1"/>
    </source>
</evidence>
<evidence type="ECO:0008006" key="4">
    <source>
        <dbReference type="Google" id="ProtNLM"/>
    </source>
</evidence>
<feature type="compositionally biased region" description="Polar residues" evidence="2">
    <location>
        <begin position="3278"/>
        <end position="3291"/>
    </location>
</feature>
<feature type="compositionally biased region" description="Basic residues" evidence="2">
    <location>
        <begin position="1826"/>
        <end position="1835"/>
    </location>
</feature>
<feature type="non-terminal residue" evidence="3">
    <location>
        <position position="1"/>
    </location>
</feature>
<dbReference type="InterPro" id="IPR018159">
    <property type="entry name" value="Spectrin/alpha-actinin"/>
</dbReference>
<feature type="compositionally biased region" description="Basic and acidic residues" evidence="2">
    <location>
        <begin position="3524"/>
        <end position="3538"/>
    </location>
</feature>
<feature type="compositionally biased region" description="Basic and acidic residues" evidence="2">
    <location>
        <begin position="1760"/>
        <end position="1770"/>
    </location>
</feature>
<feature type="compositionally biased region" description="Basic and acidic residues" evidence="2">
    <location>
        <begin position="3501"/>
        <end position="3516"/>
    </location>
</feature>
<name>A0A1B6JKL1_9HEMI</name>
<feature type="compositionally biased region" description="Polar residues" evidence="2">
    <location>
        <begin position="1572"/>
        <end position="1581"/>
    </location>
</feature>
<feature type="region of interest" description="Disordered" evidence="2">
    <location>
        <begin position="1628"/>
        <end position="2224"/>
    </location>
</feature>
<feature type="compositionally biased region" description="Basic and acidic residues" evidence="2">
    <location>
        <begin position="3849"/>
        <end position="3860"/>
    </location>
</feature>
<feature type="compositionally biased region" description="Basic and acidic residues" evidence="2">
    <location>
        <begin position="3220"/>
        <end position="3243"/>
    </location>
</feature>
<reference evidence="3" key="1">
    <citation type="submission" date="2015-11" db="EMBL/GenBank/DDBJ databases">
        <title>De novo transcriptome assembly of four potential Pierce s Disease insect vectors from Arizona vineyards.</title>
        <authorList>
            <person name="Tassone E.E."/>
        </authorList>
    </citation>
    <scope>NUCLEOTIDE SEQUENCE</scope>
</reference>
<feature type="compositionally biased region" description="Basic and acidic residues" evidence="2">
    <location>
        <begin position="1728"/>
        <end position="1746"/>
    </location>
</feature>
<feature type="compositionally biased region" description="Low complexity" evidence="2">
    <location>
        <begin position="2345"/>
        <end position="2354"/>
    </location>
</feature>
<sequence length="4058" mass="453030">AQESVRHDEGLPGELTERLSEANMLLTTLPPQLLERAKYLDDNKRYREEYQVLVEKLHAWVGEAEVKLEAGKDGVDFENIAHDLEDHKLFFSSEPTIRELVSQQIQASANEMWPSLSATEQEELSLKQQRLTQLLKNTLNLAKSRQAQLEQDVEVWRDYVQSLDKVRATLARAQFTDEPVTTLAGVHFNIQKIVHAQTDTEHHQPEMDLLNERAADIQGKANSSSKAAVAAEVEAVAHQWAGLLADLTSRKETLQGLAGHWEEFETKILEFESLLSSAEEKNKHMDTIVRSKPQITEVNQAVQEFLAEVKGYQSQHEEVLFLSGSVLLYLDTFSPASSTLLKDRLNGITENYKRLIESLEEKGLRVHEDLLYIEQTQADIERLSKELGGLQREAESLYVFGQDQDAAEKDLKTLEERVKDCVGRVSGLCSSTRNKYTTSQQLVPTDIAQQLTSLELISEGVQGAMEEKGRELKRARTVRTEYTADVDEIQHWLREAELKVQDRSVQPQKLKEYIQQIQSELPSVTDRLDRTRRNGQTILEKSTDEEEKKLIQSTLDSLTEQLGLVKSWLDEKKNLVGDTLDAWQRFMSLYDSVMAWVKEKETFLEEPLTLTSLPQARQRLQDYSTGVKSCKQVTKHLSEMSKELETLTQTTNVADLPEKMEQAEAAKTEVEALLLERNALLHETSEEWEQCEKKMKEIRTWIEKARTSLESAPNKKRPIRDQLLLREKMVADIAIQKSKLSISVEKLQLHFRSGVGGDTKVTQAAEELLQELELLHAAVKEQTIALETTLQQIERYQQEIQQLKQQVVQVEQQLRVVLSPTYLPNDREKAVEDQNGLAREMDSCRERVQELTRLIEDADPVLAKSPEVVQVISFIKRTASRPTIVTTELLDPCDKLSYADIAAGRVSPCPFSDTPADKRTETPTQLVVTKPLVTKPMVVKSVEDDMMAKEPITTKSEVVEIETSPKGTNIEPMFKETGDKTEDKTQRRGRSPFRREAPRDNQKATTKLPPKPIPVESKLKQTKPHDDLGKLKSEDHAKALAQRLLAPESVRGRSPSPLFIPGESASYAQMVRSGSRPQSRSVTPDRIKESLTVLNVKALEQPKSQIKNENKHVEENSNNELEVGCIPPSVNEPVITENEKLTSPPKVEKKINPETNKETASEKLKTPTKGEKTADSKASKGDKHIPAKGDKRPGIKEDSKKQKPSGPKPLAEKKIETAVLPKELKPKSQSKSKIEKKQALNPLPPTEQVVPPILPIQSEIQISDYQGLAPELQYSTTAFTDTQGGLHYPPGLFPSYIGPEGEVASFIASGQQLISSGLGTYTTSQSYCEQPLFVGESYNVSSGIYNIQQTAEYPPQVFVSDPQSYMSSFGGSHAAYTHIESDPLALEANNETGVSYASILAQGLSAEPHLSQSRLHLQTETQQWSVSPACDGNIITDSVERVRDSKDREEISMKGMKRSKSPLLRNENRNTGSEIDSSADQFVSVSTSEPKVSEMEESDDVNTGKVHSVSESLKTNKSQPKTKKQKGKGSSQVLEQHDKLDKTSKQINQDNKTSGGSKKAKLSKTEEKSVSLVDNEQPSDTIKSENEIPLSSNAGNVGSIEDNNKDMVISSETETNIKDQNEFQISRKGKKKMKAAHSSIQASVQQPKTTTAKSENIVHLTEETVCDKNIKTLVDNNSDESRSKHLDKNIKAEPKTNSEPGRSLVEKINQKEDGKIEHTTKSKKKGKKASEKDKSEEVPHKTDPKIDIQSAEASVFENSQKLDDKIESTTKSKKKGKKAVVSEKEKNEEMPLQRDENNDISKPKEQETLQRESEMDTDAVQPSSSNKKKQPKKNKEKTVDVELSTITDVVKDKINTDISKEKDTSKLMQDNSTKKKGKHSNDNCNKALSSNDVLINETTQDSEKSKESHLRDQPKDISHDEQNKSEQTGKKKKKKTIHDSTLKNAVETVTVNPITADENIITSSISTKKLDSSHKENVSQKKKKPKEVMMKSEDNLSSSLKSFVDSETLVGEKIKKPNDKENVCGPTRPKDKSNELIEANSTSLTVDDKSEPDKKKSKKNKVSVKEHKTDSDSTLTKPVVIESSELQNNSVQEVLTKEIPNSQMHINNQKKQNVEKNPQDCHKNSETENQPGKKKKNKASKNKINNSELVEKNDENKLSSWDQTLELQESPSTNKDLETIQQTKDNTSHSSSRKGKNKSKVKGRAELDTKEEHPPKQISYQTDNSCTAIKNAAVCTVTSSETELILEDTLESVSEAPAAETIQQNIGNEEPKTVQPNALTEKPVNLSENVKKKGKSKKHKTADDLNSKLNNDSTRKQKSEEITSTPTNSDCAPEKDTVTQHVSEEQQSLSESESNIVAKDDITLETINKTSKIIDTGNIVDDGKTLLSESCIETLPIDKIADQNLFCSSEEIKYENNDYKSISQDLNSSNVAMDKKSTGVKTIDSSKEVQKLDNVPSDKMKIIGEKPIKTSNEIQQLAVDIVAVDSDKEITDSDHKDTTTENNQTNAIDIPADTKFDSVQDDGQSFSNIMVDIISKLDEAILKADAEIKQKENLSDHVEASAPDQKALEVQQVPLETSIEETPDGFKSEIKFSVESCDNTGATKQSHTEKGEKEPIHQNTTSKPLARRSSKKAKPREQIKKETTSLPQSIIEGPGEQQTDTYLVADHTTASKGSVEIKSFKDYSPILESNQNPVNQSSVAEPTKSIERDVTPKAQKLDDLETVKITKLPVSSFKQTEETVNKVTVEDSANQFIQVESDIHVCKNPSESDLVKPILDSESSNKDIGSTKTNDYVISQTDFTTVESNITSYTKDDKTNKSLEGSEDIVEKAFEINDSKMTALNYDTQLQSTEELLSEGKNDNPVSQAQVIESINLELQKQPDSLITDRKVTVLQGNDSEMVSTPQSISSDSHKLPCYNEENQKKSAEQVVKEKSKSKKHDSKQKNKSKQIVSLEENPSKPTFPENVSAGTKSNVSRKEGVKPAPKQHHEDQLTVEKSKSKNCKKGNKVSIDKTEGNKSQVSTGEKESSLLACISGDTNENVIRKEPEISAEAHLTDQNPKKTLISESKVEVKVEHVSSTASALDSPPIVEIELDEKTTLNEITEDVIKPFLKRSSPTSFTFENDDTFVVQDKHDVFNQSKEEKISVSSETTHTLETENTGKSTDQGHQAMACDVGTDNKSKQPKKASNLSKSHEDLPNKKKKSSEPGKQKKQHGKPIVQKTDSQHSIDRVEVKERTKSKSPEKQDPIFSPLSFIPKREKSPLLALAPPWMAKLVQGEQSDMSSINENPGTVVSNDLADKEQPTKEAKIASEAIEIGIFGSVKERSKHVSIQEEKTLENETPKTKQKKKDKSQHEGKVKLESTNLQQQTDTEIIPLGLSPTSVSTTLHISSNEKSPLSDLPETLKPDKNELSEKLEIKDTITEQVSLKLQTEKDIKEKTFDPVSLQESPKTSKRNKSKRKQEKANDSPSTENIIIPNCSKKRPRKTKNSENPVTTDKTLVQEINIEKENLAKSEQKDDNFESQTESNKFEERDAIHKDEITQKVLNDSPKTESENLNISESNDQNIDKPDKLSASSIEKEIPLEEKEVLNTQEGSINASSQIDSTDSENKEDKTDMKVILGEQSGDISSENQIIGYSESVTPKTGAYKSHVVELSKKSDSKTCNGGSSETLKECKPDNKIEKENTFLATTNESGFEDKQSTKVKTTKECDISENKITLYELENTDKSFVKETLESPKRETIDTSKTLNFSLEKMGTSQSFKTEKEEIIHTRNNVKDDDQQNTCDMDKSQKVATNINNTIIENVVLKETDNIEIQDFVPDSEIKSGLADTNKTQEEGGLKLCLETLEDKAKPEKADFLEKEPKHSTKSSTSTTSPENVKFELDPQDLCGSESGIKSKFDLVVGSEIGILTAATPKSEINVKQKKQTISGQHKLPQSSHKEQSAILTEELCIPMGSFGIESVKENELVTNNPVINVHQEPFYCEVPKFSLYEIESAERHWHENKNSGLDELCQENEESIKNKEDSNKTELETKSSIEIVEKNVIEQTQAAKSWADIAATEKNY</sequence>
<feature type="compositionally biased region" description="Basic and acidic residues" evidence="2">
    <location>
        <begin position="3427"/>
        <end position="3437"/>
    </location>
</feature>
<feature type="compositionally biased region" description="Polar residues" evidence="2">
    <location>
        <begin position="2687"/>
        <end position="2700"/>
    </location>
</feature>
<feature type="compositionally biased region" description="Basic and acidic residues" evidence="2">
    <location>
        <begin position="1210"/>
        <end position="1238"/>
    </location>
</feature>
<gene>
    <name evidence="3" type="ORF">g.55582</name>
</gene>
<feature type="coiled-coil region" evidence="1">
    <location>
        <begin position="342"/>
        <end position="424"/>
    </location>
</feature>
<feature type="coiled-coil region" evidence="1">
    <location>
        <begin position="762"/>
        <end position="813"/>
    </location>
</feature>
<feature type="region of interest" description="Disordered" evidence="2">
    <location>
        <begin position="3278"/>
        <end position="3301"/>
    </location>
</feature>